<dbReference type="InterPro" id="IPR001680">
    <property type="entry name" value="WD40_rpt"/>
</dbReference>
<evidence type="ECO:0000256" key="1">
    <source>
        <dbReference type="ARBA" id="ARBA00022574"/>
    </source>
</evidence>
<feature type="repeat" description="WD" evidence="3">
    <location>
        <begin position="1276"/>
        <end position="1308"/>
    </location>
</feature>
<comment type="caution">
    <text evidence="6">The sequence shown here is derived from an EMBL/GenBank/DDBJ whole genome shotgun (WGS) entry which is preliminary data.</text>
</comment>
<accession>A0A9P5S2E0</accession>
<dbReference type="InterPro" id="IPR020472">
    <property type="entry name" value="WD40_PAC1"/>
</dbReference>
<evidence type="ECO:0000313" key="6">
    <source>
        <dbReference type="EMBL" id="KAF9151617.1"/>
    </source>
</evidence>
<gene>
    <name evidence="6" type="ORF">BG015_006445</name>
</gene>
<evidence type="ECO:0000256" key="3">
    <source>
        <dbReference type="PROSITE-ProRule" id="PRU00221"/>
    </source>
</evidence>
<keyword evidence="2" id="KW-0677">Repeat</keyword>
<dbReference type="InterPro" id="IPR007111">
    <property type="entry name" value="NACHT_NTPase"/>
</dbReference>
<dbReference type="Pfam" id="PF23948">
    <property type="entry name" value="ARM_5"/>
    <property type="match status" value="1"/>
</dbReference>
<feature type="repeat" description="WD" evidence="3">
    <location>
        <begin position="1241"/>
        <end position="1266"/>
    </location>
</feature>
<feature type="domain" description="NACHT" evidence="4">
    <location>
        <begin position="581"/>
        <end position="739"/>
    </location>
</feature>
<evidence type="ECO:0000259" key="4">
    <source>
        <dbReference type="Pfam" id="PF05729"/>
    </source>
</evidence>
<dbReference type="Proteomes" id="UP000748756">
    <property type="component" value="Unassembled WGS sequence"/>
</dbReference>
<evidence type="ECO:0000259" key="5">
    <source>
        <dbReference type="Pfam" id="PF23948"/>
    </source>
</evidence>
<dbReference type="CDD" id="cd00200">
    <property type="entry name" value="WD40"/>
    <property type="match status" value="1"/>
</dbReference>
<dbReference type="Gene3D" id="2.130.10.10">
    <property type="entry name" value="YVTN repeat-like/Quinoprotein amine dehydrogenase"/>
    <property type="match status" value="3"/>
</dbReference>
<dbReference type="PROSITE" id="PS50294">
    <property type="entry name" value="WD_REPEATS_REGION"/>
    <property type="match status" value="5"/>
</dbReference>
<evidence type="ECO:0000256" key="2">
    <source>
        <dbReference type="ARBA" id="ARBA00022737"/>
    </source>
</evidence>
<keyword evidence="7" id="KW-1185">Reference proteome</keyword>
<feature type="domain" description="Arm-like repeat" evidence="5">
    <location>
        <begin position="122"/>
        <end position="477"/>
    </location>
</feature>
<feature type="repeat" description="WD" evidence="3">
    <location>
        <begin position="1150"/>
        <end position="1191"/>
    </location>
</feature>
<sequence length="1451" mass="161881">MTNHPLEEIHFHAAGGDDTNSSPNLDDQVLEYLDVSKAKSVSDQLYQYRVHKLLPAVPQVTLDVFSENEPRSTIKTDLPRPQQRIERTVQLVYCSTLLLQDPLPLSLPGLEQTLDNAEMDWLAETKNDPMEQDRLQWLAIRMVEKFIQNATKGSTEIAEIVALGPILRNEPYRKLLSFFIKVLDESRLLDVDLLQGLVQLVQSTSSGFLLSDDLIKILSILRVRLQDTHQQSSEHPYHISLAISRVLDVMADHKVQDLDRVLEHEPLSAILSGLKGSSDPYLMYQACYAFQALQYVPDNETVLQAVLRYSRDMVESVAKITALGQLNLRSVLEGLENLQETLGTTVDIARTAYEGIRSLKESGQSIMDSLNQEYGSGLKKSWYAAIRAAYVFAQAGQLRDLNHLICKVACRRDPLFQWGICQLLGEIVVDPAWPIASRQQAVEFLGRLYLNDPEWGRDEGVKAWMLTIIAKLGSIDDQEVAACARVLKQELASENTPITRHPYPLSSRLPIPATSSILARVQDIPYLEYELYKLRLQRLQEYDERAIYVPPQAKPSLLAKDAELFPLQEKVQEFLASDRQVMLILGDSGSGKSTFNRHLEHLLWTEYKRGGSIPLFINLAAIDDPQHDMVSKQLQFHNFDEDQILELKLHRQLVLICDGYDESQQLANLHRTNSLNQPGQWNTKMVISCRSQYLGPSYQDRFRPQSTDRYKSVPQGVFQESVIAPFSKEQIEDYVRQYVPLEPRTWSTQDYMDKLTTIPNLMELVRNPFLLLLALEALPDVIKGKENLLAIKVVRVQLYDIFVNHWLNVNKQRLQSNTLSKEDHDMLEQLEEAGFVTIGADYSTRLASAMFEKQNGKAVVQYIHLKDKATWKGEYFGPDPEVRLLREASPLTRSGSYFQFLHRSMLEYFFSCTVVGPASPEHEVGFDPQPNSNVSNVQLLDPECPLFTRNLLEEPAVVQFLGERVQESPGFKNQLLEVVEKSKSDVSFATAAANAITTLVRAGMTFHRHDFRGVRIPGADLSGGQFDSAQFQGADLTGVNLGMSWLRNADFSSAQMKGVQFGELPYLEETGGVWTCWYSPKEKLLAVGQEGGGLALYDTSTWRKIQSLTGHHGDVRCLGFSLDGQRLASGSEDRTVRVWDCINGDLLSTMSGHEESVASVAFSPCGKKVASCSDDGIVRLWDSVTGEALFVLEDHTDSVNTVKFTLDGRQLISCSDDETIRFWDPETGTPGDVWEPGHGLVLCIDHSPDGQQMATGHVDGALRLWSTASRSPGPVLRGHTDMVMCVAFSTEGQRIATASVDSTIRLWDSSACTLISMYSTSSPVFDVSFSSDGQNLALADGSNEVRIWDGSSNGSSAGRPGHSYCVPSVAYLPTGESILSGGLDKTVRQWDALTGAAESTHALPGLSTETIFLLEISPDLQQTACCFGATIQLRDLQTGDLGLVLEGHTED</sequence>
<name>A0A9P5S2E0_9FUNG</name>
<dbReference type="SUPFAM" id="SSF141571">
    <property type="entry name" value="Pentapeptide repeat-like"/>
    <property type="match status" value="1"/>
</dbReference>
<feature type="non-terminal residue" evidence="6">
    <location>
        <position position="1451"/>
    </location>
</feature>
<dbReference type="PROSITE" id="PS50082">
    <property type="entry name" value="WD_REPEATS_2"/>
    <property type="match status" value="7"/>
</dbReference>
<dbReference type="InterPro" id="IPR016024">
    <property type="entry name" value="ARM-type_fold"/>
</dbReference>
<dbReference type="InterPro" id="IPR036322">
    <property type="entry name" value="WD40_repeat_dom_sf"/>
</dbReference>
<organism evidence="6 7">
    <name type="scientific">Linnemannia schmuckeri</name>
    <dbReference type="NCBI Taxonomy" id="64567"/>
    <lineage>
        <taxon>Eukaryota</taxon>
        <taxon>Fungi</taxon>
        <taxon>Fungi incertae sedis</taxon>
        <taxon>Mucoromycota</taxon>
        <taxon>Mortierellomycotina</taxon>
        <taxon>Mortierellomycetes</taxon>
        <taxon>Mortierellales</taxon>
        <taxon>Mortierellaceae</taxon>
        <taxon>Linnemannia</taxon>
    </lineage>
</organism>
<dbReference type="PANTHER" id="PTHR19879">
    <property type="entry name" value="TRANSCRIPTION INITIATION FACTOR TFIID"/>
    <property type="match status" value="1"/>
</dbReference>
<protein>
    <recommendedName>
        <fullName evidence="8">WD40 repeat-like protein</fullName>
    </recommendedName>
</protein>
<dbReference type="EMBL" id="JAAAUQ010000308">
    <property type="protein sequence ID" value="KAF9151617.1"/>
    <property type="molecule type" value="Genomic_DNA"/>
</dbReference>
<dbReference type="SMART" id="SM00320">
    <property type="entry name" value="WD40"/>
    <property type="match status" value="8"/>
</dbReference>
<evidence type="ECO:0000313" key="7">
    <source>
        <dbReference type="Proteomes" id="UP000748756"/>
    </source>
</evidence>
<dbReference type="InterPro" id="IPR056251">
    <property type="entry name" value="Arm_rpt_dom"/>
</dbReference>
<feature type="repeat" description="WD" evidence="3">
    <location>
        <begin position="1359"/>
        <end position="1400"/>
    </location>
</feature>
<feature type="repeat" description="WD" evidence="3">
    <location>
        <begin position="1192"/>
        <end position="1233"/>
    </location>
</feature>
<dbReference type="PANTHER" id="PTHR19879:SF9">
    <property type="entry name" value="TRANSCRIPTION INITIATION FACTOR TFIID SUBUNIT 5"/>
    <property type="match status" value="1"/>
</dbReference>
<dbReference type="InterPro" id="IPR015943">
    <property type="entry name" value="WD40/YVTN_repeat-like_dom_sf"/>
</dbReference>
<evidence type="ECO:0008006" key="8">
    <source>
        <dbReference type="Google" id="ProtNLM"/>
    </source>
</evidence>
<reference evidence="6" key="1">
    <citation type="journal article" date="2020" name="Fungal Divers.">
        <title>Resolving the Mortierellaceae phylogeny through synthesis of multi-gene phylogenetics and phylogenomics.</title>
        <authorList>
            <person name="Vandepol N."/>
            <person name="Liber J."/>
            <person name="Desiro A."/>
            <person name="Na H."/>
            <person name="Kennedy M."/>
            <person name="Barry K."/>
            <person name="Grigoriev I.V."/>
            <person name="Miller A.N."/>
            <person name="O'Donnell K."/>
            <person name="Stajich J.E."/>
            <person name="Bonito G."/>
        </authorList>
    </citation>
    <scope>NUCLEOTIDE SEQUENCE</scope>
    <source>
        <strain evidence="6">NRRL 6426</strain>
    </source>
</reference>
<dbReference type="OrthoDB" id="538223at2759"/>
<dbReference type="PROSITE" id="PS00675">
    <property type="entry name" value="SIGMA54_INTERACT_1"/>
    <property type="match status" value="1"/>
</dbReference>
<keyword evidence="1 3" id="KW-0853">WD repeat</keyword>
<dbReference type="Gene3D" id="3.40.50.300">
    <property type="entry name" value="P-loop containing nucleotide triphosphate hydrolases"/>
    <property type="match status" value="1"/>
</dbReference>
<dbReference type="Pfam" id="PF00400">
    <property type="entry name" value="WD40"/>
    <property type="match status" value="7"/>
</dbReference>
<dbReference type="InterPro" id="IPR027417">
    <property type="entry name" value="P-loop_NTPase"/>
</dbReference>
<dbReference type="Gene3D" id="2.160.20.80">
    <property type="entry name" value="E3 ubiquitin-protein ligase SopA"/>
    <property type="match status" value="1"/>
</dbReference>
<proteinExistence type="predicted"/>
<dbReference type="PRINTS" id="PR00320">
    <property type="entry name" value="GPROTEINBRPT"/>
</dbReference>
<feature type="repeat" description="WD" evidence="3">
    <location>
        <begin position="1317"/>
        <end position="1349"/>
    </location>
</feature>
<feature type="repeat" description="WD" evidence="3">
    <location>
        <begin position="1108"/>
        <end position="1149"/>
    </location>
</feature>
<dbReference type="Pfam" id="PF00805">
    <property type="entry name" value="Pentapeptide"/>
    <property type="match status" value="1"/>
</dbReference>
<dbReference type="InterPro" id="IPR001646">
    <property type="entry name" value="5peptide_repeat"/>
</dbReference>
<dbReference type="SUPFAM" id="SSF52540">
    <property type="entry name" value="P-loop containing nucleoside triphosphate hydrolases"/>
    <property type="match status" value="1"/>
</dbReference>
<dbReference type="InterPro" id="IPR025662">
    <property type="entry name" value="Sigma_54_int_dom_ATP-bd_1"/>
</dbReference>
<dbReference type="SUPFAM" id="SSF50978">
    <property type="entry name" value="WD40 repeat-like"/>
    <property type="match status" value="2"/>
</dbReference>
<dbReference type="SUPFAM" id="SSF48371">
    <property type="entry name" value="ARM repeat"/>
    <property type="match status" value="1"/>
</dbReference>
<dbReference type="Pfam" id="PF05729">
    <property type="entry name" value="NACHT"/>
    <property type="match status" value="1"/>
</dbReference>